<protein>
    <recommendedName>
        <fullName evidence="3">Molybdopterin synthase sulfur carrier subunit</fullName>
    </recommendedName>
</protein>
<dbReference type="Pfam" id="PF02597">
    <property type="entry name" value="ThiS"/>
    <property type="match status" value="1"/>
</dbReference>
<keyword evidence="2" id="KW-1185">Reference proteome</keyword>
<dbReference type="InterPro" id="IPR016155">
    <property type="entry name" value="Mopterin_synth/thiamin_S_b"/>
</dbReference>
<accession>A0A2S5TLC9</accession>
<gene>
    <name evidence="1" type="ORF">C3942_02625</name>
</gene>
<dbReference type="Proteomes" id="UP000238220">
    <property type="component" value="Unassembled WGS sequence"/>
</dbReference>
<comment type="caution">
    <text evidence="1">The sequence shown here is derived from an EMBL/GenBank/DDBJ whole genome shotgun (WGS) entry which is preliminary data.</text>
</comment>
<evidence type="ECO:0000313" key="1">
    <source>
        <dbReference type="EMBL" id="PPE75800.1"/>
    </source>
</evidence>
<dbReference type="Gene3D" id="3.10.20.30">
    <property type="match status" value="1"/>
</dbReference>
<evidence type="ECO:0000313" key="2">
    <source>
        <dbReference type="Proteomes" id="UP000238220"/>
    </source>
</evidence>
<sequence>MQITFEFWGALRRAAGGDERTLALPAGAGSIGDALEALADAIPALGEYLETTAVAQGDRLLLRTEELEDGMRLALLPPVAGG</sequence>
<proteinExistence type="predicted"/>
<organism evidence="1 2">
    <name type="scientific">Solimonas fluminis</name>
    <dbReference type="NCBI Taxonomy" id="2086571"/>
    <lineage>
        <taxon>Bacteria</taxon>
        <taxon>Pseudomonadati</taxon>
        <taxon>Pseudomonadota</taxon>
        <taxon>Gammaproteobacteria</taxon>
        <taxon>Nevskiales</taxon>
        <taxon>Nevskiaceae</taxon>
        <taxon>Solimonas</taxon>
    </lineage>
</organism>
<dbReference type="RefSeq" id="WP_104228766.1">
    <property type="nucleotide sequence ID" value="NZ_PSNW01000001.1"/>
</dbReference>
<dbReference type="SUPFAM" id="SSF54285">
    <property type="entry name" value="MoaD/ThiS"/>
    <property type="match status" value="1"/>
</dbReference>
<dbReference type="EMBL" id="PSNW01000001">
    <property type="protein sequence ID" value="PPE75800.1"/>
    <property type="molecule type" value="Genomic_DNA"/>
</dbReference>
<evidence type="ECO:0008006" key="3">
    <source>
        <dbReference type="Google" id="ProtNLM"/>
    </source>
</evidence>
<reference evidence="1 2" key="1">
    <citation type="submission" date="2018-02" db="EMBL/GenBank/DDBJ databases">
        <title>Genome sequencing of Solimonas sp. HR-BB.</title>
        <authorList>
            <person name="Lee Y."/>
            <person name="Jeon C.O."/>
        </authorList>
    </citation>
    <scope>NUCLEOTIDE SEQUENCE [LARGE SCALE GENOMIC DNA]</scope>
    <source>
        <strain evidence="1 2">HR-BB</strain>
    </source>
</reference>
<name>A0A2S5TLC9_9GAMM</name>
<dbReference type="InterPro" id="IPR003749">
    <property type="entry name" value="ThiS/MoaD-like"/>
</dbReference>
<dbReference type="InterPro" id="IPR012675">
    <property type="entry name" value="Beta-grasp_dom_sf"/>
</dbReference>
<dbReference type="AlphaFoldDB" id="A0A2S5TLC9"/>